<name>A0A344L6Y4_9PSEU</name>
<dbReference type="PANTHER" id="PTHR40053">
    <property type="entry name" value="SPORULATION-CONTROL PROTEIN SPO0M"/>
    <property type="match status" value="1"/>
</dbReference>
<evidence type="ECO:0000313" key="2">
    <source>
        <dbReference type="Proteomes" id="UP000250434"/>
    </source>
</evidence>
<sequence length="269" mass="29137">MFQKVLASFGSGGARLDARLTERAVQPGRPLRGEVLLFGGEVDQEINALGIRLIARVEIPSDRGEPEIGDLGFGDQHLAGNEVIRPGQQVRLPFEIALPWETPISSVFGKPLAGIAVGVQTSLDLAGSVSDPRDVDAASVEPLPAQKRILDAMSRIGFTFAGAALEKGRINGVTQQLPFFQEIRFSPSPRFAPVFDSVAVTFLSNPTETTVVLEVVKRVRVSKTGGFGGRGQEFLGSFKVDHANLERVPWEKQLEGWLHEVAKARGIFD</sequence>
<dbReference type="AlphaFoldDB" id="A0A344L6Y4"/>
<keyword evidence="2" id="KW-1185">Reference proteome</keyword>
<dbReference type="OrthoDB" id="3431481at2"/>
<gene>
    <name evidence="1" type="ORF">A4R43_15800</name>
</gene>
<accession>A0A344L6Y4</accession>
<evidence type="ECO:0000313" key="1">
    <source>
        <dbReference type="EMBL" id="AXB43808.1"/>
    </source>
</evidence>
<dbReference type="PANTHER" id="PTHR40053:SF1">
    <property type="entry name" value="SPORULATION-CONTROL PROTEIN SPO0M"/>
    <property type="match status" value="1"/>
</dbReference>
<dbReference type="EMBL" id="CP015163">
    <property type="protein sequence ID" value="AXB43808.1"/>
    <property type="molecule type" value="Genomic_DNA"/>
</dbReference>
<dbReference type="InterPro" id="IPR009776">
    <property type="entry name" value="Spore_0_M"/>
</dbReference>
<dbReference type="KEGG" id="aab:A4R43_15800"/>
<dbReference type="RefSeq" id="WP_113693042.1">
    <property type="nucleotide sequence ID" value="NZ_CP015163.1"/>
</dbReference>
<protein>
    <submittedName>
        <fullName evidence="1">Sporulation protein</fullName>
    </submittedName>
</protein>
<organism evidence="1 2">
    <name type="scientific">Amycolatopsis albispora</name>
    <dbReference type="NCBI Taxonomy" id="1804986"/>
    <lineage>
        <taxon>Bacteria</taxon>
        <taxon>Bacillati</taxon>
        <taxon>Actinomycetota</taxon>
        <taxon>Actinomycetes</taxon>
        <taxon>Pseudonocardiales</taxon>
        <taxon>Pseudonocardiaceae</taxon>
        <taxon>Amycolatopsis</taxon>
    </lineage>
</organism>
<proteinExistence type="predicted"/>
<dbReference type="Pfam" id="PF07070">
    <property type="entry name" value="Spo0M"/>
    <property type="match status" value="1"/>
</dbReference>
<reference evidence="1 2" key="1">
    <citation type="submission" date="2016-04" db="EMBL/GenBank/DDBJ databases">
        <title>Complete genome sequence and analysis of deep-sea sediment isolate, Amycolatopsis sp. WP1.</title>
        <authorList>
            <person name="Wang H."/>
            <person name="Chen S."/>
            <person name="Wu Q."/>
        </authorList>
    </citation>
    <scope>NUCLEOTIDE SEQUENCE [LARGE SCALE GENOMIC DNA]</scope>
    <source>
        <strain evidence="1 2">WP1</strain>
    </source>
</reference>
<dbReference type="Proteomes" id="UP000250434">
    <property type="component" value="Chromosome"/>
</dbReference>